<name>A0AAD6PXN7_9ROSI</name>
<keyword evidence="2" id="KW-1185">Reference proteome</keyword>
<comment type="caution">
    <text evidence="1">The sequence shown here is derived from an EMBL/GenBank/DDBJ whole genome shotgun (WGS) entry which is preliminary data.</text>
</comment>
<gene>
    <name evidence="1" type="ORF">NC653_032095</name>
</gene>
<proteinExistence type="predicted"/>
<accession>A0AAD6PXN7</accession>
<evidence type="ECO:0000313" key="1">
    <source>
        <dbReference type="EMBL" id="KAJ6971484.1"/>
    </source>
</evidence>
<organism evidence="1 2">
    <name type="scientific">Populus alba x Populus x berolinensis</name>
    <dbReference type="NCBI Taxonomy" id="444605"/>
    <lineage>
        <taxon>Eukaryota</taxon>
        <taxon>Viridiplantae</taxon>
        <taxon>Streptophyta</taxon>
        <taxon>Embryophyta</taxon>
        <taxon>Tracheophyta</taxon>
        <taxon>Spermatophyta</taxon>
        <taxon>Magnoliopsida</taxon>
        <taxon>eudicotyledons</taxon>
        <taxon>Gunneridae</taxon>
        <taxon>Pentapetalae</taxon>
        <taxon>rosids</taxon>
        <taxon>fabids</taxon>
        <taxon>Malpighiales</taxon>
        <taxon>Salicaceae</taxon>
        <taxon>Saliceae</taxon>
        <taxon>Populus</taxon>
    </lineage>
</organism>
<dbReference type="Proteomes" id="UP001164929">
    <property type="component" value="Chromosome 14"/>
</dbReference>
<protein>
    <submittedName>
        <fullName evidence="1">Uncharacterized protein</fullName>
    </submittedName>
</protein>
<dbReference type="AlphaFoldDB" id="A0AAD6PXN7"/>
<sequence>MVLRKQLLGLNLETALPFNISSSNGYSLLDIHVNLIRLIKKATNCTSRVVDGHNSYKVPEAEAFVNDRKFNHGFQR</sequence>
<dbReference type="EMBL" id="JAQIZT010000014">
    <property type="protein sequence ID" value="KAJ6971484.1"/>
    <property type="molecule type" value="Genomic_DNA"/>
</dbReference>
<evidence type="ECO:0000313" key="2">
    <source>
        <dbReference type="Proteomes" id="UP001164929"/>
    </source>
</evidence>
<reference evidence="1" key="1">
    <citation type="journal article" date="2023" name="Mol. Ecol. Resour.">
        <title>Chromosome-level genome assembly of a triploid poplar Populus alba 'Berolinensis'.</title>
        <authorList>
            <person name="Chen S."/>
            <person name="Yu Y."/>
            <person name="Wang X."/>
            <person name="Wang S."/>
            <person name="Zhang T."/>
            <person name="Zhou Y."/>
            <person name="He R."/>
            <person name="Meng N."/>
            <person name="Wang Y."/>
            <person name="Liu W."/>
            <person name="Liu Z."/>
            <person name="Liu J."/>
            <person name="Guo Q."/>
            <person name="Huang H."/>
            <person name="Sederoff R.R."/>
            <person name="Wang G."/>
            <person name="Qu G."/>
            <person name="Chen S."/>
        </authorList>
    </citation>
    <scope>NUCLEOTIDE SEQUENCE</scope>
    <source>
        <strain evidence="1">SC-2020</strain>
    </source>
</reference>